<evidence type="ECO:0000313" key="2">
    <source>
        <dbReference type="EMBL" id="KEF52481.1"/>
    </source>
</evidence>
<keyword evidence="1" id="KW-1133">Transmembrane helix</keyword>
<dbReference type="EMBL" id="AMGV01000017">
    <property type="protein sequence ID" value="KEF52481.1"/>
    <property type="molecule type" value="Genomic_DNA"/>
</dbReference>
<comment type="caution">
    <text evidence="2">The sequence shown here is derived from an EMBL/GenBank/DDBJ whole genome shotgun (WGS) entry which is preliminary data.</text>
</comment>
<name>A0A072NXY7_9EURO</name>
<dbReference type="HOGENOM" id="CLU_533161_0_0_1"/>
<feature type="transmembrane region" description="Helical" evidence="1">
    <location>
        <begin position="415"/>
        <end position="438"/>
    </location>
</feature>
<keyword evidence="1" id="KW-0472">Membrane</keyword>
<protein>
    <submittedName>
        <fullName evidence="2">Uncharacterized protein</fullName>
    </submittedName>
</protein>
<sequence length="502" mass="57367">MDISALSSGCRRRFSRSPIDRGWREGAWKASRHGEFQGRLGLTGTKRHDQWPYNCQYFTAHVMDPTEAIDLNARDTEYLEGEEFCPYIDFAESGPVKASFQLNDTGLSQIRDMNALPFSGTRVLFIPQWRLYSTTYSTIQLGMKETTWTDLLSILMIPPNVVELLHENNGGSWQHVSHCNDNATVHRNVSADHTGPCAYHICFKTSQFELMYARHDFHSKRNLILIMGVNLHREIERLTSQFKGLPSVHLFHILLAVLGTWLQKLEQSRWSLDFSVLQLEQNTGFGQLVRDVVPSPTERLFLQRNDTAGAQGYIRSVARHSICTGDFFGVLEEALSRFLALQDCQDDSLRQPILDALGQYQSQQRTQAVQAHDLSWRIDTQWDVLVALSAKRDSDVNIAMAQDARTDSLLMRKMASVSIVFLPATFLATFFSMMFFRVDDAGHLNISQNIWVYFAFTSAMSLLIGLYFRFSSRCRSFFHARIYRSHRSASLVSDVEKIEDSA</sequence>
<keyword evidence="3" id="KW-1185">Reference proteome</keyword>
<dbReference type="GeneID" id="25286222"/>
<proteinExistence type="predicted"/>
<feature type="transmembrane region" description="Helical" evidence="1">
    <location>
        <begin position="450"/>
        <end position="468"/>
    </location>
</feature>
<accession>A0A072NXY7</accession>
<dbReference type="OrthoDB" id="5207033at2759"/>
<dbReference type="VEuPathDB" id="FungiDB:A1O9_11323"/>
<evidence type="ECO:0000313" key="3">
    <source>
        <dbReference type="Proteomes" id="UP000027920"/>
    </source>
</evidence>
<keyword evidence="1" id="KW-0812">Transmembrane</keyword>
<evidence type="ECO:0000256" key="1">
    <source>
        <dbReference type="SAM" id="Phobius"/>
    </source>
</evidence>
<dbReference type="Gene3D" id="1.20.58.340">
    <property type="entry name" value="Magnesium transport protein CorA, transmembrane region"/>
    <property type="match status" value="1"/>
</dbReference>
<dbReference type="RefSeq" id="XP_013255071.1">
    <property type="nucleotide sequence ID" value="XM_013399617.1"/>
</dbReference>
<reference evidence="2 3" key="1">
    <citation type="submission" date="2013-03" db="EMBL/GenBank/DDBJ databases">
        <title>The Genome Sequence of Exophiala aquamarina CBS 119918.</title>
        <authorList>
            <consortium name="The Broad Institute Genomics Platform"/>
            <person name="Cuomo C."/>
            <person name="de Hoog S."/>
            <person name="Gorbushina A."/>
            <person name="Walker B."/>
            <person name="Young S.K."/>
            <person name="Zeng Q."/>
            <person name="Gargeya S."/>
            <person name="Fitzgerald M."/>
            <person name="Haas B."/>
            <person name="Abouelleil A."/>
            <person name="Allen A.W."/>
            <person name="Alvarado L."/>
            <person name="Arachchi H.M."/>
            <person name="Berlin A.M."/>
            <person name="Chapman S.B."/>
            <person name="Gainer-Dewar J."/>
            <person name="Goldberg J."/>
            <person name="Griggs A."/>
            <person name="Gujja S."/>
            <person name="Hansen M."/>
            <person name="Howarth C."/>
            <person name="Imamovic A."/>
            <person name="Ireland A."/>
            <person name="Larimer J."/>
            <person name="McCowan C."/>
            <person name="Murphy C."/>
            <person name="Pearson M."/>
            <person name="Poon T.W."/>
            <person name="Priest M."/>
            <person name="Roberts A."/>
            <person name="Saif S."/>
            <person name="Shea T."/>
            <person name="Sisk P."/>
            <person name="Sykes S."/>
            <person name="Wortman J."/>
            <person name="Nusbaum C."/>
            <person name="Birren B."/>
        </authorList>
    </citation>
    <scope>NUCLEOTIDE SEQUENCE [LARGE SCALE GENOMIC DNA]</scope>
    <source>
        <strain evidence="2 3">CBS 119918</strain>
    </source>
</reference>
<organism evidence="2 3">
    <name type="scientific">Exophiala aquamarina CBS 119918</name>
    <dbReference type="NCBI Taxonomy" id="1182545"/>
    <lineage>
        <taxon>Eukaryota</taxon>
        <taxon>Fungi</taxon>
        <taxon>Dikarya</taxon>
        <taxon>Ascomycota</taxon>
        <taxon>Pezizomycotina</taxon>
        <taxon>Eurotiomycetes</taxon>
        <taxon>Chaetothyriomycetidae</taxon>
        <taxon>Chaetothyriales</taxon>
        <taxon>Herpotrichiellaceae</taxon>
        <taxon>Exophiala</taxon>
    </lineage>
</organism>
<dbReference type="AlphaFoldDB" id="A0A072NXY7"/>
<dbReference type="Proteomes" id="UP000027920">
    <property type="component" value="Unassembled WGS sequence"/>
</dbReference>
<gene>
    <name evidence="2" type="ORF">A1O9_11323</name>
</gene>